<feature type="domain" description="UDP-N-acetylglucosamine 2-epimerase" evidence="5">
    <location>
        <begin position="26"/>
        <end position="371"/>
    </location>
</feature>
<evidence type="ECO:0000313" key="6">
    <source>
        <dbReference type="EMBL" id="TSE06283.1"/>
    </source>
</evidence>
<dbReference type="EMBL" id="VLNR01000047">
    <property type="protein sequence ID" value="TSE06283.1"/>
    <property type="molecule type" value="Genomic_DNA"/>
</dbReference>
<dbReference type="PANTHER" id="PTHR43174:SF2">
    <property type="entry name" value="UDP-N-ACETYLGLUCOSAMINE 2-EPIMERASE"/>
    <property type="match status" value="1"/>
</dbReference>
<dbReference type="RefSeq" id="WP_109436211.1">
    <property type="nucleotide sequence ID" value="NZ_CANLFO010000003.1"/>
</dbReference>
<comment type="caution">
    <text evidence="6">The sequence shown here is derived from an EMBL/GenBank/DDBJ whole genome shotgun (WGS) entry which is preliminary data.</text>
</comment>
<dbReference type="FunFam" id="3.40.50.2000:FF:000043">
    <property type="entry name" value="UDP-N-acetylglucosamine 2-epimerase"/>
    <property type="match status" value="1"/>
</dbReference>
<dbReference type="EC" id="5.1.3.14" evidence="3"/>
<proteinExistence type="inferred from homology"/>
<dbReference type="InterPro" id="IPR003331">
    <property type="entry name" value="UDP_GlcNAc_Epimerase_2_dom"/>
</dbReference>
<evidence type="ECO:0000259" key="5">
    <source>
        <dbReference type="Pfam" id="PF02350"/>
    </source>
</evidence>
<dbReference type="Pfam" id="PF02350">
    <property type="entry name" value="Epimerase_2"/>
    <property type="match status" value="1"/>
</dbReference>
<dbReference type="OrthoDB" id="9803238at2"/>
<dbReference type="InterPro" id="IPR029767">
    <property type="entry name" value="WecB-like"/>
</dbReference>
<name>A0A554VG09_9FLAO</name>
<evidence type="ECO:0000256" key="4">
    <source>
        <dbReference type="RuleBase" id="RU003513"/>
    </source>
</evidence>
<evidence type="ECO:0000256" key="2">
    <source>
        <dbReference type="ARBA" id="ARBA00038209"/>
    </source>
</evidence>
<evidence type="ECO:0000256" key="3">
    <source>
        <dbReference type="ARBA" id="ARBA00038858"/>
    </source>
</evidence>
<dbReference type="CDD" id="cd03786">
    <property type="entry name" value="GTB_UDP-GlcNAc_2-Epimerase"/>
    <property type="match status" value="1"/>
</dbReference>
<keyword evidence="7" id="KW-1185">Reference proteome</keyword>
<gene>
    <name evidence="6" type="ORF">FOF46_20060</name>
</gene>
<evidence type="ECO:0000256" key="1">
    <source>
        <dbReference type="ARBA" id="ARBA00023235"/>
    </source>
</evidence>
<dbReference type="Proteomes" id="UP000318833">
    <property type="component" value="Unassembled WGS sequence"/>
</dbReference>
<dbReference type="PANTHER" id="PTHR43174">
    <property type="entry name" value="UDP-N-ACETYLGLUCOSAMINE 2-EPIMERASE"/>
    <property type="match status" value="1"/>
</dbReference>
<sequence length="374" mass="42202">MKKNLIVFGTRPEAIKMAPLVKEFQKHSDIFETRVCITAQHREMLDQVLSFFEITPDYDLNLMKPNQNLYTLTADIIIDLKPILEEFQPDYVYVHGDTTTTMASSLAAFYSGAKVCHVEAGLRTFNMKSPFPEEMNRCVTGVVSDIHFSPTETSRQNLINENKSSDSILITGNTVIDALKFSVEKVNKDRFEDKEVEQLKKIVEVDKKLILVTGHRRENHGQGFINICEALKQIAADHPETQIIYPVHLNPNVQKPVYELLDKVDNIKLIAPLSYPAFVWLMNQSYLIITDSGGVQEEAPSLGKPVLVMRDTTERPEAVEAGTVILVGTNKNSIISEAKKLLQDKNSYEGMSKLHNPYGDGKACKRIVEYISKN</sequence>
<comment type="similarity">
    <text evidence="2 4">Belongs to the UDP-N-acetylglucosamine 2-epimerase family.</text>
</comment>
<dbReference type="NCBIfam" id="TIGR00236">
    <property type="entry name" value="wecB"/>
    <property type="match status" value="1"/>
</dbReference>
<accession>A0A554VG09</accession>
<reference evidence="6 7" key="1">
    <citation type="submission" date="2019-07" db="EMBL/GenBank/DDBJ databases">
        <title>The draft genome sequence of Aquimarina algiphila M91.</title>
        <authorList>
            <person name="Meng X."/>
        </authorList>
    </citation>
    <scope>NUCLEOTIDE SEQUENCE [LARGE SCALE GENOMIC DNA]</scope>
    <source>
        <strain evidence="6 7">M91</strain>
    </source>
</reference>
<dbReference type="SUPFAM" id="SSF53756">
    <property type="entry name" value="UDP-Glycosyltransferase/glycogen phosphorylase"/>
    <property type="match status" value="1"/>
</dbReference>
<keyword evidence="1 4" id="KW-0413">Isomerase</keyword>
<dbReference type="GO" id="GO:0008761">
    <property type="term" value="F:UDP-N-acetylglucosamine 2-epimerase activity"/>
    <property type="evidence" value="ECO:0007669"/>
    <property type="project" value="UniProtKB-EC"/>
</dbReference>
<dbReference type="Gene3D" id="3.40.50.2000">
    <property type="entry name" value="Glycogen Phosphorylase B"/>
    <property type="match status" value="2"/>
</dbReference>
<evidence type="ECO:0000313" key="7">
    <source>
        <dbReference type="Proteomes" id="UP000318833"/>
    </source>
</evidence>
<organism evidence="6 7">
    <name type="scientific">Aquimarina algiphila</name>
    <dbReference type="NCBI Taxonomy" id="2047982"/>
    <lineage>
        <taxon>Bacteria</taxon>
        <taxon>Pseudomonadati</taxon>
        <taxon>Bacteroidota</taxon>
        <taxon>Flavobacteriia</taxon>
        <taxon>Flavobacteriales</taxon>
        <taxon>Flavobacteriaceae</taxon>
        <taxon>Aquimarina</taxon>
    </lineage>
</organism>
<dbReference type="AlphaFoldDB" id="A0A554VG09"/>
<protein>
    <recommendedName>
        <fullName evidence="3">UDP-N-acetylglucosamine 2-epimerase (non-hydrolyzing)</fullName>
        <ecNumber evidence="3">5.1.3.14</ecNumber>
    </recommendedName>
</protein>